<evidence type="ECO:0000313" key="6">
    <source>
        <dbReference type="EMBL" id="GGZ10303.1"/>
    </source>
</evidence>
<dbReference type="GO" id="GO:0008732">
    <property type="term" value="F:L-allo-threonine aldolase activity"/>
    <property type="evidence" value="ECO:0007669"/>
    <property type="project" value="TreeGrafter"/>
</dbReference>
<dbReference type="EMBL" id="CP038026">
    <property type="protein sequence ID" value="QBQ35108.1"/>
    <property type="molecule type" value="Genomic_DNA"/>
</dbReference>
<evidence type="ECO:0000259" key="5">
    <source>
        <dbReference type="Pfam" id="PF01212"/>
    </source>
</evidence>
<comment type="cofactor">
    <cofactor evidence="1">
        <name>pyridoxal 5'-phosphate</name>
        <dbReference type="ChEBI" id="CHEBI:597326"/>
    </cofactor>
</comment>
<dbReference type="PANTHER" id="PTHR48097">
    <property type="entry name" value="L-THREONINE ALDOLASE-RELATED"/>
    <property type="match status" value="1"/>
</dbReference>
<comment type="subunit">
    <text evidence="3">Homotetramer.</text>
</comment>
<keyword evidence="4" id="KW-0663">Pyridoxal phosphate</keyword>
<evidence type="ECO:0000256" key="1">
    <source>
        <dbReference type="ARBA" id="ARBA00001933"/>
    </source>
</evidence>
<dbReference type="Proteomes" id="UP000294359">
    <property type="component" value="Chromosome"/>
</dbReference>
<evidence type="ECO:0000256" key="2">
    <source>
        <dbReference type="ARBA" id="ARBA00006966"/>
    </source>
</evidence>
<gene>
    <name evidence="7" type="ORF">E1742_02160</name>
    <name evidence="6" type="ORF">GCM10007388_49770</name>
</gene>
<dbReference type="AlphaFoldDB" id="A0A4V1ATB7"/>
<dbReference type="SUPFAM" id="SSF53383">
    <property type="entry name" value="PLP-dependent transferases"/>
    <property type="match status" value="1"/>
</dbReference>
<dbReference type="GO" id="GO:0006567">
    <property type="term" value="P:L-threonine catabolic process"/>
    <property type="evidence" value="ECO:0007669"/>
    <property type="project" value="TreeGrafter"/>
</dbReference>
<proteinExistence type="inferred from homology"/>
<dbReference type="Pfam" id="PF01212">
    <property type="entry name" value="Beta_elim_lyase"/>
    <property type="match status" value="1"/>
</dbReference>
<evidence type="ECO:0000313" key="9">
    <source>
        <dbReference type="Proteomes" id="UP000619512"/>
    </source>
</evidence>
<dbReference type="InterPro" id="IPR015424">
    <property type="entry name" value="PyrdxlP-dep_Trfase"/>
</dbReference>
<dbReference type="Gene3D" id="3.40.640.10">
    <property type="entry name" value="Type I PLP-dependent aspartate aminotransferase-like (Major domain)"/>
    <property type="match status" value="1"/>
</dbReference>
<dbReference type="RefSeq" id="WP_134383310.1">
    <property type="nucleotide sequence ID" value="NZ_BMWW01000014.1"/>
</dbReference>
<dbReference type="InterPro" id="IPR001597">
    <property type="entry name" value="ArAA_b-elim_lyase/Thr_aldolase"/>
</dbReference>
<dbReference type="GO" id="GO:0005829">
    <property type="term" value="C:cytosol"/>
    <property type="evidence" value="ECO:0007669"/>
    <property type="project" value="TreeGrafter"/>
</dbReference>
<dbReference type="Gene3D" id="3.90.1150.10">
    <property type="entry name" value="Aspartate Aminotransferase, domain 1"/>
    <property type="match status" value="1"/>
</dbReference>
<feature type="domain" description="Aromatic amino acid beta-eliminating lyase/threonine aldolase" evidence="5">
    <location>
        <begin position="45"/>
        <end position="302"/>
    </location>
</feature>
<evidence type="ECO:0000313" key="8">
    <source>
        <dbReference type="Proteomes" id="UP000294359"/>
    </source>
</evidence>
<dbReference type="InterPro" id="IPR015422">
    <property type="entry name" value="PyrdxlP-dep_Trfase_small"/>
</dbReference>
<reference evidence="6" key="1">
    <citation type="journal article" date="2014" name="Int. J. Syst. Evol. Microbiol.">
        <title>Complete genome sequence of Corynebacterium casei LMG S-19264T (=DSM 44701T), isolated from a smear-ripened cheese.</title>
        <authorList>
            <consortium name="US DOE Joint Genome Institute (JGI-PGF)"/>
            <person name="Walter F."/>
            <person name="Albersmeier A."/>
            <person name="Kalinowski J."/>
            <person name="Ruckert C."/>
        </authorList>
    </citation>
    <scope>NUCLEOTIDE SEQUENCE</scope>
    <source>
        <strain evidence="6">KCTC 12344</strain>
    </source>
</reference>
<evidence type="ECO:0000256" key="4">
    <source>
        <dbReference type="ARBA" id="ARBA00022898"/>
    </source>
</evidence>
<dbReference type="InterPro" id="IPR015421">
    <property type="entry name" value="PyrdxlP-dep_Trfase_major"/>
</dbReference>
<dbReference type="GO" id="GO:0006545">
    <property type="term" value="P:glycine biosynthetic process"/>
    <property type="evidence" value="ECO:0007669"/>
    <property type="project" value="TreeGrafter"/>
</dbReference>
<keyword evidence="8" id="KW-1185">Reference proteome</keyword>
<dbReference type="Proteomes" id="UP000619512">
    <property type="component" value="Unassembled WGS sequence"/>
</dbReference>
<dbReference type="PANTHER" id="PTHR48097:SF9">
    <property type="entry name" value="L-THREONINE ALDOLASE"/>
    <property type="match status" value="1"/>
</dbReference>
<comment type="similarity">
    <text evidence="2">Belongs to the threonine aldolase family.</text>
</comment>
<reference evidence="7 8" key="2">
    <citation type="submission" date="2019-03" db="EMBL/GenBank/DDBJ databases">
        <title>Draft Genome Sequences of Six Type Strains of the Genus Massilia.</title>
        <authorList>
            <person name="Miess H."/>
            <person name="Frediansyhah A."/>
            <person name="Gross H."/>
        </authorList>
    </citation>
    <scope>NUCLEOTIDE SEQUENCE [LARGE SCALE GENOMIC DNA]</scope>
    <source>
        <strain evidence="7 8">DSM 17505</strain>
    </source>
</reference>
<protein>
    <submittedName>
        <fullName evidence="6">Threonine aldolase</fullName>
    </submittedName>
</protein>
<evidence type="ECO:0000313" key="7">
    <source>
        <dbReference type="EMBL" id="QBQ35108.1"/>
    </source>
</evidence>
<dbReference type="OrthoDB" id="9774495at2"/>
<sequence>MNATANVTASEVELRRACNVVLPGHRQVTPARLYAAMAGWCEENGIEHDVYGEGELIASLERKVAALLGMESAVFCITGTMAQATALRLACADRGSELVALHPTAHILKHERGNHQLFGHFAALQVGSPHRPFTLEDVQAIPDRLGAVSVELPAREIGGQCPSWQELDDIKAHCTRMGVHLHMDGARLWEAATGYGRPLADVAAGFDSVYVSLYKGIGGLGGAVLAGSHAFVERAREWYRRQGGNVIHRSPYVVAAAMQLDARLSAMPAYLRRTQWLFEALRGYPLLRPNPAAPHANMLHLHLPVPRETALAIRNRIAGERRVWLHNQVYHAMLPEHSYTEWYVGDNLLDLPDATVHAALRAWQAALEAAQ</sequence>
<evidence type="ECO:0000256" key="3">
    <source>
        <dbReference type="ARBA" id="ARBA00011881"/>
    </source>
</evidence>
<reference evidence="6" key="3">
    <citation type="submission" date="2022-12" db="EMBL/GenBank/DDBJ databases">
        <authorList>
            <person name="Sun Q."/>
            <person name="Kim S."/>
        </authorList>
    </citation>
    <scope>NUCLEOTIDE SEQUENCE</scope>
    <source>
        <strain evidence="6">KCTC 12344</strain>
    </source>
</reference>
<accession>A0A4V1ATB7</accession>
<organism evidence="6 9">
    <name type="scientific">Pseudoduganella plicata</name>
    <dbReference type="NCBI Taxonomy" id="321984"/>
    <lineage>
        <taxon>Bacteria</taxon>
        <taxon>Pseudomonadati</taxon>
        <taxon>Pseudomonadota</taxon>
        <taxon>Betaproteobacteria</taxon>
        <taxon>Burkholderiales</taxon>
        <taxon>Oxalobacteraceae</taxon>
        <taxon>Telluria group</taxon>
        <taxon>Pseudoduganella</taxon>
    </lineage>
</organism>
<dbReference type="EMBL" id="BMWW01000014">
    <property type="protein sequence ID" value="GGZ10303.1"/>
    <property type="molecule type" value="Genomic_DNA"/>
</dbReference>
<name>A0A4V1ATB7_9BURK</name>